<protein>
    <recommendedName>
        <fullName evidence="3">Nucleotide-diphospho-sugar transferase domain-containing protein</fullName>
    </recommendedName>
</protein>
<reference evidence="2" key="1">
    <citation type="submission" date="2021-01" db="EMBL/GenBank/DDBJ databases">
        <authorList>
            <person name="Corre E."/>
            <person name="Pelletier E."/>
            <person name="Niang G."/>
            <person name="Scheremetjew M."/>
            <person name="Finn R."/>
            <person name="Kale V."/>
            <person name="Holt S."/>
            <person name="Cochrane G."/>
            <person name="Meng A."/>
            <person name="Brown T."/>
            <person name="Cohen L."/>
        </authorList>
    </citation>
    <scope>NUCLEOTIDE SEQUENCE</scope>
    <source>
        <strain evidence="2">CCMP1243</strain>
    </source>
</reference>
<proteinExistence type="predicted"/>
<evidence type="ECO:0000313" key="2">
    <source>
        <dbReference type="EMBL" id="CAD9709686.1"/>
    </source>
</evidence>
<evidence type="ECO:0000256" key="1">
    <source>
        <dbReference type="SAM" id="MobiDB-lite"/>
    </source>
</evidence>
<feature type="compositionally biased region" description="Pro residues" evidence="1">
    <location>
        <begin position="12"/>
        <end position="29"/>
    </location>
</feature>
<accession>A0A7S2SU47</accession>
<evidence type="ECO:0008006" key="3">
    <source>
        <dbReference type="Google" id="ProtNLM"/>
    </source>
</evidence>
<dbReference type="AlphaFoldDB" id="A0A7S2SU47"/>
<gene>
    <name evidence="2" type="ORF">RMAR1173_LOCUS20679</name>
</gene>
<feature type="region of interest" description="Disordered" evidence="1">
    <location>
        <begin position="12"/>
        <end position="36"/>
    </location>
</feature>
<organism evidence="2">
    <name type="scientific">Rhizochromulina marina</name>
    <dbReference type="NCBI Taxonomy" id="1034831"/>
    <lineage>
        <taxon>Eukaryota</taxon>
        <taxon>Sar</taxon>
        <taxon>Stramenopiles</taxon>
        <taxon>Ochrophyta</taxon>
        <taxon>Dictyochophyceae</taxon>
        <taxon>Rhizochromulinales</taxon>
        <taxon>Rhizochromulina</taxon>
    </lineage>
</organism>
<name>A0A7S2SU47_9STRA</name>
<sequence length="876" mass="95255">MGYAWVHRATPPAAPPAPLLGTPAPPPALGGPGHGALVTARRHGSLPRLAPEGHGALVAARRNVSLLRPAPEDPGVATTSWQLLPCLAEHQHCASAAPPLLLAATEYFAQRPPPPAAPDQWARSYGRREQEVEQVIQATGMASVAAGGTGEDLLRARLHDSYARRHPATQQERTAGTSPSQVAACAARLRRPAKPQIGALLHAIRQRASSAKNQTVDPPTGLEAKRLFVSFTISDVTYGDMLHEVYDMTHRLEMAATFFFVALDMPTASAACEAGLPVVFFDAPLSLPGILPTRDSKFTSTKDRVYEAKYGVALLLGELEVDYLFFEMDCWLLQHPLYAVQQHPFTADLYISLHQDNPFEFNVGYYIVAAGEPRTAARVRRFFGATLSYLRTYPLAFDQKVINCLMKSFAGQMHPHYGHQFGRAGCKGQKINLHDPALQNLYQVPKAELAAFQSSGQKRDPNTRGSVPIMTWALLEIDEVLSHATPLMSRDVSIVHVLTNVPLTAAAGKKVVAKELMVWEGSDCYYCIGADPTGGPQDTRRRFLAYDGYLSLRDLAASASASGMDARDRPEVLMAALARLVGLAVFTGRTLVLPTLAVNGRFVRAWQLLDHISLGHYVDWRETSFLLNPRLRVSADARATRAVLLPEGAVYLEQWRWGSQKLSRQTSTNPRRPQSGPVSDFQSHLEALAFSPEAEAADLLFVKFHPSLPLEEEACFAPHIRPCAQLEPVWLRAVIQGVRWCTAPQIKVPSKEGIKALDDCFAASEHGIKKGLGRATAEWRAASADRCFVAAVKRSVETGGSSSSSSTVAKAPATGLSHLAAALWLKQAGERYAKEELRVAPQGNVRKTAFSFLSILSKLAIKARNGQAGDQGGCPS</sequence>
<dbReference type="EMBL" id="HBHJ01031299">
    <property type="protein sequence ID" value="CAD9709686.1"/>
    <property type="molecule type" value="Transcribed_RNA"/>
</dbReference>